<protein>
    <recommendedName>
        <fullName evidence="4">Ricin B lectin domain-containing protein</fullName>
    </recommendedName>
</protein>
<keyword evidence="3" id="KW-1185">Reference proteome</keyword>
<feature type="signal peptide" evidence="1">
    <location>
        <begin position="1"/>
        <end position="28"/>
    </location>
</feature>
<name>A0AAX4KVW5_9TREE</name>
<evidence type="ECO:0000256" key="1">
    <source>
        <dbReference type="SAM" id="SignalP"/>
    </source>
</evidence>
<reference evidence="2 3" key="1">
    <citation type="submission" date="2024-01" db="EMBL/GenBank/DDBJ databases">
        <title>Comparative genomics of Cryptococcus and Kwoniella reveals pathogenesis evolution and contrasting modes of karyotype evolution via chromosome fusion or intercentromeric recombination.</title>
        <authorList>
            <person name="Coelho M.A."/>
            <person name="David-Palma M."/>
            <person name="Shea T."/>
            <person name="Bowers K."/>
            <person name="McGinley-Smith S."/>
            <person name="Mohammad A.W."/>
            <person name="Gnirke A."/>
            <person name="Yurkov A.M."/>
            <person name="Nowrousian M."/>
            <person name="Sun S."/>
            <person name="Cuomo C.A."/>
            <person name="Heitman J."/>
        </authorList>
    </citation>
    <scope>NUCLEOTIDE SEQUENCE [LARGE SCALE GENOMIC DNA]</scope>
    <source>
        <strain evidence="2 3">PYCC6329</strain>
    </source>
</reference>
<dbReference type="EMBL" id="CP144091">
    <property type="protein sequence ID" value="WWD10501.1"/>
    <property type="molecule type" value="Genomic_DNA"/>
</dbReference>
<proteinExistence type="predicted"/>
<dbReference type="Proteomes" id="UP001358614">
    <property type="component" value="Chromosome 3"/>
</dbReference>
<dbReference type="AlphaFoldDB" id="A0AAX4KVW5"/>
<sequence length="166" mass="17921">MAFPAHSFLMLTLVFSMVFLALISPASAQPTGLLQRRTARNVAPNPSVQLRQVTRTELIERAKRKATRTAKRQAAPSCSTSDNRQMFTEALGGIAAPAVYGCSGTWVTSGQRYNFEIDALNASCYKQMDQCQLAANQSGNRGDLTVSNCNGQQVQACLKLASETAS</sequence>
<feature type="chain" id="PRO_5043343422" description="Ricin B lectin domain-containing protein" evidence="1">
    <location>
        <begin position="29"/>
        <end position="166"/>
    </location>
</feature>
<accession>A0AAX4KVW5</accession>
<evidence type="ECO:0000313" key="2">
    <source>
        <dbReference type="EMBL" id="WWD10501.1"/>
    </source>
</evidence>
<dbReference type="KEGG" id="ker:91107438"/>
<evidence type="ECO:0000313" key="3">
    <source>
        <dbReference type="Proteomes" id="UP001358614"/>
    </source>
</evidence>
<organism evidence="2 3">
    <name type="scientific">Kwoniella europaea PYCC6329</name>
    <dbReference type="NCBI Taxonomy" id="1423913"/>
    <lineage>
        <taxon>Eukaryota</taxon>
        <taxon>Fungi</taxon>
        <taxon>Dikarya</taxon>
        <taxon>Basidiomycota</taxon>
        <taxon>Agaricomycotina</taxon>
        <taxon>Tremellomycetes</taxon>
        <taxon>Tremellales</taxon>
        <taxon>Cryptococcaceae</taxon>
        <taxon>Kwoniella</taxon>
    </lineage>
</organism>
<dbReference type="GeneID" id="91107438"/>
<dbReference type="RefSeq" id="XP_066088468.1">
    <property type="nucleotide sequence ID" value="XM_066232371.1"/>
</dbReference>
<gene>
    <name evidence="2" type="ORF">V865_008637</name>
</gene>
<keyword evidence="1" id="KW-0732">Signal</keyword>
<evidence type="ECO:0008006" key="4">
    <source>
        <dbReference type="Google" id="ProtNLM"/>
    </source>
</evidence>